<feature type="region of interest" description="Disordered" evidence="1">
    <location>
        <begin position="354"/>
        <end position="378"/>
    </location>
</feature>
<dbReference type="Proteomes" id="UP000039046">
    <property type="component" value="Unassembled WGS sequence"/>
</dbReference>
<feature type="region of interest" description="Disordered" evidence="1">
    <location>
        <begin position="221"/>
        <end position="321"/>
    </location>
</feature>
<feature type="region of interest" description="Disordered" evidence="1">
    <location>
        <begin position="52"/>
        <end position="112"/>
    </location>
</feature>
<dbReference type="HOGENOM" id="CLU_561622_0_0_1"/>
<feature type="compositionally biased region" description="Polar residues" evidence="1">
    <location>
        <begin position="65"/>
        <end position="90"/>
    </location>
</feature>
<dbReference type="EMBL" id="CDHN01000006">
    <property type="protein sequence ID" value="CEJ93729.1"/>
    <property type="molecule type" value="Genomic_DNA"/>
</dbReference>
<feature type="compositionally biased region" description="Polar residues" evidence="1">
    <location>
        <begin position="7"/>
        <end position="27"/>
    </location>
</feature>
<evidence type="ECO:0000256" key="1">
    <source>
        <dbReference type="SAM" id="MobiDB-lite"/>
    </source>
</evidence>
<feature type="compositionally biased region" description="Acidic residues" evidence="1">
    <location>
        <begin position="52"/>
        <end position="64"/>
    </location>
</feature>
<feature type="compositionally biased region" description="Basic and acidic residues" evidence="1">
    <location>
        <begin position="244"/>
        <end position="255"/>
    </location>
</feature>
<feature type="compositionally biased region" description="Polar residues" evidence="1">
    <location>
        <begin position="279"/>
        <end position="289"/>
    </location>
</feature>
<protein>
    <submittedName>
        <fullName evidence="2">Uncharacterized protein</fullName>
    </submittedName>
</protein>
<evidence type="ECO:0000313" key="2">
    <source>
        <dbReference type="EMBL" id="CEJ93729.1"/>
    </source>
</evidence>
<dbReference type="AlphaFoldDB" id="A0A0A1TG26"/>
<feature type="compositionally biased region" description="Basic residues" evidence="1">
    <location>
        <begin position="256"/>
        <end position="269"/>
    </location>
</feature>
<sequence length="486" mass="54935">MPAGPETQGNISRGASTQVAHTRTLKSIRTEMKKEKPKTTVYISLLSDDEEECSQNVYEIEDSDNASTRAPTQHRPSLSHPTTKRQQSSTVKKKRRPDARSATGEMNRAVRETSLNVANTSRARTPKAISRMSPIIIDDDISSDDEDIPSHIDRDTVTLGTTKRLLFPPPVGVRKPIVFLERAMSLQTKPKPLPSTLRPITVEIHQRPKGQEPIVTIEISDDESDQSNADEQPVVPQQCPRNRPQQEEPKREAKNKDKKCKKNKKYKKSVNREKVKPKSPQTTIESEVSTVERPKSCLKRSNPDSSERTPSAKRVKLEVKPEISKSSQTSVYSVPVYKDCAVQADLPPRAAVQHASAQTPPCSDLDVGDATTSIKREPPSEIPKQISMEIGPMEYGPTMTMAHDFSPSRQRPHWTPAEHLDLIREQSSLVRAQIGLCRQFHEYRAMEHEAFVFKCRRKVQQLAWGAMPTLFRSRKRRFEEICSEEK</sequence>
<feature type="region of interest" description="Disordered" evidence="1">
    <location>
        <begin position="1"/>
        <end position="39"/>
    </location>
</feature>
<proteinExistence type="predicted"/>
<feature type="compositionally biased region" description="Basic and acidic residues" evidence="1">
    <location>
        <begin position="290"/>
        <end position="307"/>
    </location>
</feature>
<keyword evidence="3" id="KW-1185">Reference proteome</keyword>
<gene>
    <name evidence="2" type="ORF">VHEMI09300</name>
</gene>
<accession>A0A0A1TG26</accession>
<feature type="compositionally biased region" description="Basic and acidic residues" evidence="1">
    <location>
        <begin position="28"/>
        <end position="38"/>
    </location>
</feature>
<evidence type="ECO:0000313" key="3">
    <source>
        <dbReference type="Proteomes" id="UP000039046"/>
    </source>
</evidence>
<organism evidence="2 3">
    <name type="scientific">[Torrubiella] hemipterigena</name>
    <dbReference type="NCBI Taxonomy" id="1531966"/>
    <lineage>
        <taxon>Eukaryota</taxon>
        <taxon>Fungi</taxon>
        <taxon>Dikarya</taxon>
        <taxon>Ascomycota</taxon>
        <taxon>Pezizomycotina</taxon>
        <taxon>Sordariomycetes</taxon>
        <taxon>Hypocreomycetidae</taxon>
        <taxon>Hypocreales</taxon>
        <taxon>Clavicipitaceae</taxon>
        <taxon>Clavicipitaceae incertae sedis</taxon>
        <taxon>'Torrubiella' clade</taxon>
    </lineage>
</organism>
<name>A0A0A1TG26_9HYPO</name>
<reference evidence="2 3" key="1">
    <citation type="journal article" date="2015" name="Genome Announc.">
        <title>Draft Genome Sequence and Gene Annotation of the Entomopathogenic Fungus Verticillium hemipterigenum.</title>
        <authorList>
            <person name="Horn F."/>
            <person name="Habel A."/>
            <person name="Scharf D.H."/>
            <person name="Dworschak J."/>
            <person name="Brakhage A.A."/>
            <person name="Guthke R."/>
            <person name="Hertweck C."/>
            <person name="Linde J."/>
        </authorList>
    </citation>
    <scope>NUCLEOTIDE SEQUENCE [LARGE SCALE GENOMIC DNA]</scope>
</reference>